<dbReference type="OrthoDB" id="1937899at2759"/>
<dbReference type="GO" id="GO:0006282">
    <property type="term" value="P:regulation of DNA repair"/>
    <property type="evidence" value="ECO:0007669"/>
    <property type="project" value="InterPro"/>
</dbReference>
<dbReference type="GO" id="GO:0004649">
    <property type="term" value="F:poly(ADP-ribose) glycohydrolase activity"/>
    <property type="evidence" value="ECO:0007669"/>
    <property type="project" value="UniProtKB-EC"/>
</dbReference>
<feature type="domain" description="PARG catalytic Macro" evidence="4">
    <location>
        <begin position="253"/>
        <end position="409"/>
    </location>
</feature>
<protein>
    <recommendedName>
        <fullName evidence="2">poly(ADP-ribose) glycohydrolase</fullName>
        <ecNumber evidence="2">3.2.1.143</ecNumber>
    </recommendedName>
</protein>
<dbReference type="Proteomes" id="UP000700596">
    <property type="component" value="Unassembled WGS sequence"/>
</dbReference>
<gene>
    <name evidence="6" type="ORF">B0J11DRAFT_253531</name>
</gene>
<dbReference type="GO" id="GO:1990966">
    <property type="term" value="P:ATP generation from poly-ADP-D-ribose"/>
    <property type="evidence" value="ECO:0007669"/>
    <property type="project" value="TreeGrafter"/>
</dbReference>
<evidence type="ECO:0000313" key="6">
    <source>
        <dbReference type="EMBL" id="KAH7130503.1"/>
    </source>
</evidence>
<evidence type="ECO:0000313" key="7">
    <source>
        <dbReference type="Proteomes" id="UP000700596"/>
    </source>
</evidence>
<dbReference type="GO" id="GO:0005975">
    <property type="term" value="P:carbohydrate metabolic process"/>
    <property type="evidence" value="ECO:0007669"/>
    <property type="project" value="InterPro"/>
</dbReference>
<organism evidence="6 7">
    <name type="scientific">Dendryphion nanum</name>
    <dbReference type="NCBI Taxonomy" id="256645"/>
    <lineage>
        <taxon>Eukaryota</taxon>
        <taxon>Fungi</taxon>
        <taxon>Dikarya</taxon>
        <taxon>Ascomycota</taxon>
        <taxon>Pezizomycotina</taxon>
        <taxon>Dothideomycetes</taxon>
        <taxon>Pleosporomycetidae</taxon>
        <taxon>Pleosporales</taxon>
        <taxon>Torulaceae</taxon>
        <taxon>Dendryphion</taxon>
    </lineage>
</organism>
<dbReference type="GO" id="GO:0005737">
    <property type="term" value="C:cytoplasm"/>
    <property type="evidence" value="ECO:0007669"/>
    <property type="project" value="TreeGrafter"/>
</dbReference>
<dbReference type="InterPro" id="IPR046372">
    <property type="entry name" value="PARG_cat_C"/>
</dbReference>
<dbReference type="PANTHER" id="PTHR12837:SF0">
    <property type="entry name" value="POLY(ADP-RIBOSE) GLYCOHYDROLASE"/>
    <property type="match status" value="1"/>
</dbReference>
<dbReference type="PANTHER" id="PTHR12837">
    <property type="entry name" value="POLY ADP-RIBOSE GLYCOHYDROLASE"/>
    <property type="match status" value="1"/>
</dbReference>
<proteinExistence type="inferred from homology"/>
<reference evidence="6" key="1">
    <citation type="journal article" date="2021" name="Nat. Commun.">
        <title>Genetic determinants of endophytism in the Arabidopsis root mycobiome.</title>
        <authorList>
            <person name="Mesny F."/>
            <person name="Miyauchi S."/>
            <person name="Thiergart T."/>
            <person name="Pickel B."/>
            <person name="Atanasova L."/>
            <person name="Karlsson M."/>
            <person name="Huettel B."/>
            <person name="Barry K.W."/>
            <person name="Haridas S."/>
            <person name="Chen C."/>
            <person name="Bauer D."/>
            <person name="Andreopoulos W."/>
            <person name="Pangilinan J."/>
            <person name="LaButti K."/>
            <person name="Riley R."/>
            <person name="Lipzen A."/>
            <person name="Clum A."/>
            <person name="Drula E."/>
            <person name="Henrissat B."/>
            <person name="Kohler A."/>
            <person name="Grigoriev I.V."/>
            <person name="Martin F.M."/>
            <person name="Hacquard S."/>
        </authorList>
    </citation>
    <scope>NUCLEOTIDE SEQUENCE</scope>
    <source>
        <strain evidence="6">MPI-CAGE-CH-0243</strain>
    </source>
</reference>
<dbReference type="GO" id="GO:0009225">
    <property type="term" value="P:nucleotide-sugar metabolic process"/>
    <property type="evidence" value="ECO:0007669"/>
    <property type="project" value="TreeGrafter"/>
</dbReference>
<evidence type="ECO:0000256" key="3">
    <source>
        <dbReference type="ARBA" id="ARBA00022801"/>
    </source>
</evidence>
<name>A0A9P9IPS2_9PLEO</name>
<keyword evidence="7" id="KW-1185">Reference proteome</keyword>
<feature type="domain" description="PARG helical" evidence="5">
    <location>
        <begin position="102"/>
        <end position="187"/>
    </location>
</feature>
<comment type="similarity">
    <text evidence="1">Belongs to the poly(ADP-ribose) glycohydrolase family.</text>
</comment>
<evidence type="ECO:0000256" key="2">
    <source>
        <dbReference type="ARBA" id="ARBA00012255"/>
    </source>
</evidence>
<dbReference type="EMBL" id="JAGMWT010000004">
    <property type="protein sequence ID" value="KAH7130503.1"/>
    <property type="molecule type" value="Genomic_DNA"/>
</dbReference>
<dbReference type="EC" id="3.2.1.143" evidence="2"/>
<comment type="caution">
    <text evidence="6">The sequence shown here is derived from an EMBL/GenBank/DDBJ whole genome shotgun (WGS) entry which is preliminary data.</text>
</comment>
<dbReference type="Pfam" id="PF05028">
    <property type="entry name" value="PARG_cat_C"/>
    <property type="match status" value="1"/>
</dbReference>
<sequence>MPYSLPTDPSIPNEDRLGLLDTEDATQVEVLEVLLQKSLQDLESLPSSLIQDQDQTITGAAKILCTLIEDIAYVIHTNSSLNTDHLKEHLIKFQVPVKTSLNIISVALQLPKVFETCTLPVLSADGETVTLNGYQIRSLLAHQFLGTLSQPSGTDWGLPVLTSWFSGEPRCPNAVEGYLATILDYFAAGGYTSNENFTYSMYTAATMPDPSRNNKVPNVSLNLVAEESEPSGDAGSPFILVAAHSQPGPGPSATQEERLQAAAPSLCVSALVTPLLPDGAAVVTSPFPVHASWKGHNRSARLDTIYKVEERPMRCFILADALQLDEMSEGPYDELKDLVEGRVEREVKKLYAAFWGAKEMQKKKTFGNDEPCVVEAGAWGCGAFGGNVLVKVICMLVAAGLAGIEVKLTLLEERRDEVESVTRLLDKRWNTGELWGVVTAARRKGDIQRALS</sequence>
<dbReference type="GO" id="GO:0005634">
    <property type="term" value="C:nucleus"/>
    <property type="evidence" value="ECO:0007669"/>
    <property type="project" value="TreeGrafter"/>
</dbReference>
<keyword evidence="3" id="KW-0378">Hydrolase</keyword>
<evidence type="ECO:0000256" key="1">
    <source>
        <dbReference type="ARBA" id="ARBA00009545"/>
    </source>
</evidence>
<accession>A0A9P9IPS2</accession>
<dbReference type="AlphaFoldDB" id="A0A9P9IPS2"/>
<evidence type="ECO:0000259" key="5">
    <source>
        <dbReference type="Pfam" id="PF20811"/>
    </source>
</evidence>
<evidence type="ECO:0000259" key="4">
    <source>
        <dbReference type="Pfam" id="PF05028"/>
    </source>
</evidence>
<dbReference type="Pfam" id="PF20811">
    <property type="entry name" value="PARG_cat_N"/>
    <property type="match status" value="1"/>
</dbReference>
<dbReference type="InterPro" id="IPR048362">
    <property type="entry name" value="PARG_helical"/>
</dbReference>
<dbReference type="InterPro" id="IPR007724">
    <property type="entry name" value="Poly_GlycHdrlase"/>
</dbReference>